<gene>
    <name evidence="3" type="ORF">PCA31118_01650</name>
</gene>
<evidence type="ECO:0000313" key="3">
    <source>
        <dbReference type="EMBL" id="VVE64572.1"/>
    </source>
</evidence>
<dbReference type="PANTHER" id="PTHR43236:SF1">
    <property type="entry name" value="BLL7220 PROTEIN"/>
    <property type="match status" value="1"/>
</dbReference>
<dbReference type="AlphaFoldDB" id="A0A5E4ZVQ3"/>
<dbReference type="PROSITE" id="PS50943">
    <property type="entry name" value="HTH_CROC1"/>
    <property type="match status" value="1"/>
</dbReference>
<dbReference type="CDD" id="cd00093">
    <property type="entry name" value="HTH_XRE"/>
    <property type="match status" value="1"/>
</dbReference>
<dbReference type="OrthoDB" id="9796786at2"/>
<protein>
    <submittedName>
        <fullName evidence="3">DNA-binding protein</fullName>
    </submittedName>
</protein>
<dbReference type="InterPro" id="IPR001387">
    <property type="entry name" value="Cro/C1-type_HTH"/>
</dbReference>
<dbReference type="Gene3D" id="1.10.260.40">
    <property type="entry name" value="lambda repressor-like DNA-binding domains"/>
    <property type="match status" value="1"/>
</dbReference>
<evidence type="ECO:0000259" key="2">
    <source>
        <dbReference type="PROSITE" id="PS50943"/>
    </source>
</evidence>
<dbReference type="Gene3D" id="1.10.10.2910">
    <property type="match status" value="1"/>
</dbReference>
<name>A0A5E4ZVQ3_9BURK</name>
<dbReference type="GO" id="GO:0003677">
    <property type="term" value="F:DNA binding"/>
    <property type="evidence" value="ECO:0007669"/>
    <property type="project" value="UniProtKB-KW"/>
</dbReference>
<dbReference type="EMBL" id="CABPSQ010000002">
    <property type="protein sequence ID" value="VVE64572.1"/>
    <property type="molecule type" value="Genomic_DNA"/>
</dbReference>
<comment type="similarity">
    <text evidence="1">Belongs to the short-chain fatty acyl-CoA assimilation regulator (ScfR) family.</text>
</comment>
<dbReference type="RefSeq" id="WP_150624691.1">
    <property type="nucleotide sequence ID" value="NZ_CABPSQ010000002.1"/>
</dbReference>
<accession>A0A5E4ZVQ3</accession>
<dbReference type="InterPro" id="IPR010359">
    <property type="entry name" value="IrrE_HExxH"/>
</dbReference>
<evidence type="ECO:0000256" key="1">
    <source>
        <dbReference type="ARBA" id="ARBA00007227"/>
    </source>
</evidence>
<dbReference type="SUPFAM" id="SSF47413">
    <property type="entry name" value="lambda repressor-like DNA-binding domains"/>
    <property type="match status" value="1"/>
</dbReference>
<dbReference type="Proteomes" id="UP000414136">
    <property type="component" value="Unassembled WGS sequence"/>
</dbReference>
<dbReference type="PANTHER" id="PTHR43236">
    <property type="entry name" value="ANTITOXIN HIGA1"/>
    <property type="match status" value="1"/>
</dbReference>
<reference evidence="3 4" key="1">
    <citation type="submission" date="2019-08" db="EMBL/GenBank/DDBJ databases">
        <authorList>
            <person name="Peeters C."/>
        </authorList>
    </citation>
    <scope>NUCLEOTIDE SEQUENCE [LARGE SCALE GENOMIC DNA]</scope>
    <source>
        <strain evidence="3 4">LMG 31118</strain>
    </source>
</reference>
<dbReference type="InterPro" id="IPR010982">
    <property type="entry name" value="Lambda_DNA-bd_dom_sf"/>
</dbReference>
<organism evidence="3 4">
    <name type="scientific">Pandoraea captiosa</name>
    <dbReference type="NCBI Taxonomy" id="2508302"/>
    <lineage>
        <taxon>Bacteria</taxon>
        <taxon>Pseudomonadati</taxon>
        <taxon>Pseudomonadota</taxon>
        <taxon>Betaproteobacteria</taxon>
        <taxon>Burkholderiales</taxon>
        <taxon>Burkholderiaceae</taxon>
        <taxon>Pandoraea</taxon>
    </lineage>
</organism>
<evidence type="ECO:0000313" key="4">
    <source>
        <dbReference type="Proteomes" id="UP000414136"/>
    </source>
</evidence>
<dbReference type="Pfam" id="PF06114">
    <property type="entry name" value="Peptidase_M78"/>
    <property type="match status" value="1"/>
</dbReference>
<keyword evidence="3" id="KW-0238">DNA-binding</keyword>
<sequence>MKIEPNDYKTPGQFIDALLEERGWHKRVLAIILGIDDSGVNRIVSDKRAVDAPLAIALEEIFSVPADVFLDLQKSYDLARARITARPDPKRATRAQLFGGLPVTEMIKRGWLDAENPRDVPAVEKAMSKFFKVESASEIEFLPHAAKKTEVLGTATAVQMAWLYRVREIAAEMLVPKYTQQGGRKAVEKLSTLLAAAEEVRHVPRILAECGIRFVIVESLTGAKIDGVCMWLNEHSPVIGMSIRHDRIDNFWFVLRHELEHVLQGHGKDTRQVILDAELEGERAGTGDSVSEEERVANAAAAEFCVPRKKLEAFIARKAPFFAERDLLGFAKTINVHPGLIAGQLQHKTGRYDRFRSHLSKVRSIVAPSAIVDGWGDVAPVGL</sequence>
<feature type="domain" description="HTH cro/C1-type" evidence="2">
    <location>
        <begin position="15"/>
        <end position="69"/>
    </location>
</feature>
<keyword evidence="4" id="KW-1185">Reference proteome</keyword>
<proteinExistence type="inferred from homology"/>
<dbReference type="SMART" id="SM00530">
    <property type="entry name" value="HTH_XRE"/>
    <property type="match status" value="1"/>
</dbReference>
<dbReference type="InterPro" id="IPR052345">
    <property type="entry name" value="Rad_response_metalloprotease"/>
</dbReference>